<dbReference type="OrthoDB" id="9798176at2"/>
<evidence type="ECO:0000256" key="5">
    <source>
        <dbReference type="ARBA" id="ARBA00022759"/>
    </source>
</evidence>
<comment type="subunit">
    <text evidence="9">Homodimer, forms a heterotetramer with a Cas1 homodimer.</text>
</comment>
<keyword evidence="3 9" id="KW-0540">Nuclease</keyword>
<dbReference type="Pfam" id="PF09827">
    <property type="entry name" value="CRISPR_Cas2"/>
    <property type="match status" value="1"/>
</dbReference>
<dbReference type="NCBIfam" id="TIGR01573">
    <property type="entry name" value="cas2"/>
    <property type="match status" value="1"/>
</dbReference>
<protein>
    <recommendedName>
        <fullName evidence="9">CRISPR-associated endoribonuclease Cas2</fullName>
        <ecNumber evidence="9">3.1.-.-</ecNumber>
    </recommendedName>
</protein>
<keyword evidence="7 9" id="KW-0460">Magnesium</keyword>
<feature type="binding site" evidence="9">
    <location>
        <position position="11"/>
    </location>
    <ligand>
        <name>Mg(2+)</name>
        <dbReference type="ChEBI" id="CHEBI:18420"/>
        <note>catalytic</note>
    </ligand>
</feature>
<keyword evidence="4 9" id="KW-0479">Metal-binding</keyword>
<evidence type="ECO:0000256" key="8">
    <source>
        <dbReference type="ARBA" id="ARBA00023118"/>
    </source>
</evidence>
<dbReference type="HAMAP" id="MF_01471">
    <property type="entry name" value="Cas2"/>
    <property type="match status" value="1"/>
</dbReference>
<evidence type="ECO:0000256" key="6">
    <source>
        <dbReference type="ARBA" id="ARBA00022801"/>
    </source>
</evidence>
<dbReference type="InterPro" id="IPR021127">
    <property type="entry name" value="CRISPR_associated_Cas2"/>
</dbReference>
<keyword evidence="8 9" id="KW-0051">Antiviral defense</keyword>
<keyword evidence="6 9" id="KW-0378">Hydrolase</keyword>
<dbReference type="GO" id="GO:0046872">
    <property type="term" value="F:metal ion binding"/>
    <property type="evidence" value="ECO:0007669"/>
    <property type="project" value="UniProtKB-UniRule"/>
</dbReference>
<evidence type="ECO:0000313" key="11">
    <source>
        <dbReference type="Proteomes" id="UP000295765"/>
    </source>
</evidence>
<dbReference type="CDD" id="cd09725">
    <property type="entry name" value="Cas2_I_II_III"/>
    <property type="match status" value="1"/>
</dbReference>
<dbReference type="PANTHER" id="PTHR34405">
    <property type="entry name" value="CRISPR-ASSOCIATED ENDORIBONUCLEASE CAS2"/>
    <property type="match status" value="1"/>
</dbReference>
<comment type="caution">
    <text evidence="10">The sequence shown here is derived from an EMBL/GenBank/DDBJ whole genome shotgun (WGS) entry which is preliminary data.</text>
</comment>
<reference evidence="10 11" key="1">
    <citation type="submission" date="2019-03" db="EMBL/GenBank/DDBJ databases">
        <title>Genomic Encyclopedia of Type Strains, Phase IV (KMG-IV): sequencing the most valuable type-strain genomes for metagenomic binning, comparative biology and taxonomic classification.</title>
        <authorList>
            <person name="Goeker M."/>
        </authorList>
    </citation>
    <scope>NUCLEOTIDE SEQUENCE [LARGE SCALE GENOMIC DNA]</scope>
    <source>
        <strain evidence="10 11">DSM 25287</strain>
    </source>
</reference>
<gene>
    <name evidence="9" type="primary">cas2</name>
    <name evidence="10" type="ORF">EV699_11375</name>
</gene>
<evidence type="ECO:0000256" key="9">
    <source>
        <dbReference type="HAMAP-Rule" id="MF_01471"/>
    </source>
</evidence>
<dbReference type="Proteomes" id="UP000295765">
    <property type="component" value="Unassembled WGS sequence"/>
</dbReference>
<proteinExistence type="inferred from homology"/>
<dbReference type="RefSeq" id="WP_132543245.1">
    <property type="nucleotide sequence ID" value="NZ_SLWY01000013.1"/>
</dbReference>
<comment type="cofactor">
    <cofactor evidence="1 9">
        <name>Mg(2+)</name>
        <dbReference type="ChEBI" id="CHEBI:18420"/>
    </cofactor>
</comment>
<dbReference type="SUPFAM" id="SSF143430">
    <property type="entry name" value="TTP0101/SSO1404-like"/>
    <property type="match status" value="1"/>
</dbReference>
<sequence length="113" mass="12961">MGARLYLIAYDIADPHRLARVARCLERIGTRVQYSVFIAELTPDELADAIADLARLIDPREDDVRAYPLPHVVDAALLGRQIFPDDILLLRDGRNLLRLGPKAKRPHQRELWR</sequence>
<evidence type="ECO:0000256" key="2">
    <source>
        <dbReference type="ARBA" id="ARBA00009959"/>
    </source>
</evidence>
<keyword evidence="11" id="KW-1185">Reference proteome</keyword>
<keyword evidence="5 9" id="KW-0255">Endonuclease</keyword>
<name>A0A4R2L5P5_9GAMM</name>
<evidence type="ECO:0000256" key="4">
    <source>
        <dbReference type="ARBA" id="ARBA00022723"/>
    </source>
</evidence>
<dbReference type="InterPro" id="IPR019199">
    <property type="entry name" value="Virulence_VapD/CRISPR_Cas2"/>
</dbReference>
<dbReference type="Gene3D" id="3.30.70.240">
    <property type="match status" value="1"/>
</dbReference>
<evidence type="ECO:0000313" key="10">
    <source>
        <dbReference type="EMBL" id="TCO80597.1"/>
    </source>
</evidence>
<accession>A0A4R2L5P5</accession>
<evidence type="ECO:0000256" key="1">
    <source>
        <dbReference type="ARBA" id="ARBA00001946"/>
    </source>
</evidence>
<dbReference type="EMBL" id="SLWY01000013">
    <property type="protein sequence ID" value="TCO80597.1"/>
    <property type="molecule type" value="Genomic_DNA"/>
</dbReference>
<dbReference type="GO" id="GO:0004521">
    <property type="term" value="F:RNA endonuclease activity"/>
    <property type="evidence" value="ECO:0007669"/>
    <property type="project" value="InterPro"/>
</dbReference>
<evidence type="ECO:0000256" key="3">
    <source>
        <dbReference type="ARBA" id="ARBA00022722"/>
    </source>
</evidence>
<organism evidence="10 11">
    <name type="scientific">Plasticicumulans lactativorans</name>
    <dbReference type="NCBI Taxonomy" id="1133106"/>
    <lineage>
        <taxon>Bacteria</taxon>
        <taxon>Pseudomonadati</taxon>
        <taxon>Pseudomonadota</taxon>
        <taxon>Gammaproteobacteria</taxon>
        <taxon>Candidatus Competibacteraceae</taxon>
        <taxon>Plasticicumulans</taxon>
    </lineage>
</organism>
<dbReference type="AlphaFoldDB" id="A0A4R2L5P5"/>
<dbReference type="GO" id="GO:0043571">
    <property type="term" value="P:maintenance of CRISPR repeat elements"/>
    <property type="evidence" value="ECO:0007669"/>
    <property type="project" value="UniProtKB-UniRule"/>
</dbReference>
<evidence type="ECO:0000256" key="7">
    <source>
        <dbReference type="ARBA" id="ARBA00022842"/>
    </source>
</evidence>
<comment type="function">
    <text evidence="9">CRISPR (clustered regularly interspaced short palindromic repeat), is an adaptive immune system that provides protection against mobile genetic elements (viruses, transposable elements and conjugative plasmids). CRISPR clusters contain sequences complementary to antecedent mobile elements and target invading nucleic acids. CRISPR clusters are transcribed and processed into CRISPR RNA (crRNA). Functions as a ssRNA-specific endoribonuclease. Involved in the integration of spacer DNA into the CRISPR cassette.</text>
</comment>
<comment type="similarity">
    <text evidence="2 9">Belongs to the CRISPR-associated endoribonuclease Cas2 protein family.</text>
</comment>
<dbReference type="GO" id="GO:0051607">
    <property type="term" value="P:defense response to virus"/>
    <property type="evidence" value="ECO:0007669"/>
    <property type="project" value="UniProtKB-UniRule"/>
</dbReference>
<dbReference type="GO" id="GO:0016787">
    <property type="term" value="F:hydrolase activity"/>
    <property type="evidence" value="ECO:0007669"/>
    <property type="project" value="UniProtKB-KW"/>
</dbReference>
<dbReference type="PANTHER" id="PTHR34405:SF3">
    <property type="entry name" value="CRISPR-ASSOCIATED ENDORIBONUCLEASE CAS2 3"/>
    <property type="match status" value="1"/>
</dbReference>
<dbReference type="EC" id="3.1.-.-" evidence="9"/>